<dbReference type="Pfam" id="PF09748">
    <property type="entry name" value="Med10"/>
    <property type="match status" value="1"/>
</dbReference>
<evidence type="ECO:0000313" key="8">
    <source>
        <dbReference type="EMBL" id="KAF2548095.1"/>
    </source>
</evidence>
<keyword evidence="7" id="KW-0732">Signal</keyword>
<evidence type="ECO:0000256" key="6">
    <source>
        <dbReference type="RuleBase" id="RU364146"/>
    </source>
</evidence>
<comment type="subunit">
    <text evidence="6">Component of the Mediator complex.</text>
</comment>
<dbReference type="GO" id="GO:0003712">
    <property type="term" value="F:transcription coregulator activity"/>
    <property type="evidence" value="ECO:0007669"/>
    <property type="project" value="InterPro"/>
</dbReference>
<reference evidence="8" key="1">
    <citation type="submission" date="2019-12" db="EMBL/GenBank/DDBJ databases">
        <title>Genome sequencing and annotation of Brassica cretica.</title>
        <authorList>
            <person name="Studholme D.J."/>
            <person name="Sarris P.F."/>
        </authorList>
    </citation>
    <scope>NUCLEOTIDE SEQUENCE</scope>
    <source>
        <strain evidence="8">PFS-102/07</strain>
        <tissue evidence="8">Leaf</tissue>
    </source>
</reference>
<evidence type="ECO:0000256" key="1">
    <source>
        <dbReference type="ARBA" id="ARBA00004123"/>
    </source>
</evidence>
<keyword evidence="5 6" id="KW-0539">Nucleus</keyword>
<protein>
    <recommendedName>
        <fullName evidence="6">Mediator of RNA polymerase II transcription subunit 10</fullName>
    </recommendedName>
    <alternativeName>
        <fullName evidence="6">Mediator complex subunit 10</fullName>
    </alternativeName>
</protein>
<dbReference type="GO" id="GO:0006457">
    <property type="term" value="P:protein folding"/>
    <property type="evidence" value="ECO:0007669"/>
    <property type="project" value="UniProtKB-ARBA"/>
</dbReference>
<comment type="subcellular location">
    <subcellularLocation>
        <location evidence="1 6">Nucleus</location>
    </subcellularLocation>
</comment>
<dbReference type="PANTHER" id="PTHR13345:SF14">
    <property type="entry name" value="MEDIATOR OF RNA POLYMERASE II TRANSCRIPTION SUBUNIT 10A-RELATED"/>
    <property type="match status" value="1"/>
</dbReference>
<organism evidence="8">
    <name type="scientific">Brassica cretica</name>
    <name type="common">Mustard</name>
    <dbReference type="NCBI Taxonomy" id="69181"/>
    <lineage>
        <taxon>Eukaryota</taxon>
        <taxon>Viridiplantae</taxon>
        <taxon>Streptophyta</taxon>
        <taxon>Embryophyta</taxon>
        <taxon>Tracheophyta</taxon>
        <taxon>Spermatophyta</taxon>
        <taxon>Magnoliopsida</taxon>
        <taxon>eudicotyledons</taxon>
        <taxon>Gunneridae</taxon>
        <taxon>Pentapetalae</taxon>
        <taxon>rosids</taxon>
        <taxon>malvids</taxon>
        <taxon>Brassicales</taxon>
        <taxon>Brassicaceae</taxon>
        <taxon>Brassiceae</taxon>
        <taxon>Brassica</taxon>
    </lineage>
</organism>
<gene>
    <name evidence="6" type="primary">MED10</name>
    <name evidence="8" type="ORF">F2Q70_00020797</name>
</gene>
<feature type="signal peptide" evidence="7">
    <location>
        <begin position="1"/>
        <end position="17"/>
    </location>
</feature>
<dbReference type="InterPro" id="IPR004127">
    <property type="entry name" value="Prefoldin_subunit_alpha"/>
</dbReference>
<evidence type="ECO:0000256" key="5">
    <source>
        <dbReference type="ARBA" id="ARBA00023242"/>
    </source>
</evidence>
<dbReference type="SUPFAM" id="SSF46579">
    <property type="entry name" value="Prefoldin"/>
    <property type="match status" value="1"/>
</dbReference>
<comment type="caution">
    <text evidence="8">The sequence shown here is derived from an EMBL/GenBank/DDBJ whole genome shotgun (WGS) entry which is preliminary data.</text>
</comment>
<dbReference type="GO" id="GO:0045944">
    <property type="term" value="P:positive regulation of transcription by RNA polymerase II"/>
    <property type="evidence" value="ECO:0007669"/>
    <property type="project" value="TreeGrafter"/>
</dbReference>
<evidence type="ECO:0000256" key="3">
    <source>
        <dbReference type="ARBA" id="ARBA00023015"/>
    </source>
</evidence>
<dbReference type="AlphaFoldDB" id="A0A8S9GPC2"/>
<evidence type="ECO:0000256" key="4">
    <source>
        <dbReference type="ARBA" id="ARBA00023163"/>
    </source>
</evidence>
<dbReference type="PANTHER" id="PTHR13345">
    <property type="entry name" value="MEDIATOR OF RNA POLYMERASE II TRANSCRIPTION SUBUNIT 10"/>
    <property type="match status" value="1"/>
</dbReference>
<proteinExistence type="inferred from homology"/>
<dbReference type="GO" id="GO:0009409">
    <property type="term" value="P:response to cold"/>
    <property type="evidence" value="ECO:0007669"/>
    <property type="project" value="UniProtKB-ARBA"/>
</dbReference>
<keyword evidence="6" id="KW-0010">Activator</keyword>
<dbReference type="InterPro" id="IPR009053">
    <property type="entry name" value="Prefoldin"/>
</dbReference>
<name>A0A8S9GPC2_BRACR</name>
<feature type="chain" id="PRO_5035838390" description="Mediator of RNA polymerase II transcription subunit 10" evidence="7">
    <location>
        <begin position="18"/>
        <end position="327"/>
    </location>
</feature>
<keyword evidence="3 6" id="KW-0805">Transcription regulation</keyword>
<keyword evidence="4 6" id="KW-0804">Transcription</keyword>
<dbReference type="GO" id="GO:0016592">
    <property type="term" value="C:mediator complex"/>
    <property type="evidence" value="ECO:0007669"/>
    <property type="project" value="InterPro"/>
</dbReference>
<dbReference type="InterPro" id="IPR019145">
    <property type="entry name" value="Mediator_Med10"/>
</dbReference>
<dbReference type="EMBL" id="QGKY02001925">
    <property type="protein sequence ID" value="KAF2548095.1"/>
    <property type="molecule type" value="Genomic_DNA"/>
</dbReference>
<comment type="function">
    <text evidence="6">Component of the Mediator complex, a coactivator involved in the regulated transcription of nearly all RNA polymerase II-dependent genes. Mediator functions as a bridge to convey information from gene-specific regulatory proteins to the basal RNA polymerase II transcription machinery. Mediator is recruited to promoters by direct interactions with regulatory proteins and serves as a scaffold for the assembly of a functional preinitiation complex with RNA polymerase II and the general transcription factors.</text>
</comment>
<sequence length="327" mass="36282">FWLACFLSMLFIVASAAFVGFAGTISLKNKRNLESHSAVLVSSNLVGNSFFSVTATPTSALNCVKTLKLLREMVFNLGSEVYMQAGVPDTRHIFMDVGLGFYVEFTLKLEEVNGVIAQIKKRAHQAVKFLVGSIYEAHHQIQQILNLPDENPSSYMQLSERERERAVMDPVQNTSAAEIGGSNGTATVSEDDSKESLDQLHLLPRLNSLVSELNSMSNLSEKCNIQIPVEVLSLIDDGKNPDEFTRDVLNSCISRNQITKGKTDAFKELRKHILEEPEETFPDEVDKYREIRATSAAAVTVDFHQIQEAKLLQSVLTNGDAKVKSEL</sequence>
<feature type="non-terminal residue" evidence="8">
    <location>
        <position position="1"/>
    </location>
</feature>
<comment type="similarity">
    <text evidence="2 6">Belongs to the Mediator complex subunit 10 family.</text>
</comment>
<evidence type="ECO:0000256" key="2">
    <source>
        <dbReference type="ARBA" id="ARBA00005389"/>
    </source>
</evidence>
<dbReference type="Pfam" id="PF02996">
    <property type="entry name" value="Prefoldin"/>
    <property type="match status" value="1"/>
</dbReference>
<evidence type="ECO:0000256" key="7">
    <source>
        <dbReference type="SAM" id="SignalP"/>
    </source>
</evidence>
<accession>A0A8S9GPC2</accession>
<dbReference type="Gene3D" id="1.10.287.370">
    <property type="match status" value="1"/>
</dbReference>